<keyword evidence="2" id="KW-0732">Signal</keyword>
<sequence length="183" mass="19183">MVATGLALALCTSAAQAHLVETALGPLYDVIVHFALTPEDLIPALALALLTGLRGRALARRRIFVLPGPWLLGGVVGVFIGTPAFAVPAWLPLLMLGGLVAADARLPDGTTSAIAALLGHGAGRPGTRRGHRQRLRGCRRHDAGLRVCGCVASKVDANRLAHCRRLDRGERVAAAWLVTETVS</sequence>
<evidence type="ECO:0000256" key="1">
    <source>
        <dbReference type="SAM" id="Phobius"/>
    </source>
</evidence>
<feature type="transmembrane region" description="Helical" evidence="1">
    <location>
        <begin position="41"/>
        <end position="59"/>
    </location>
</feature>
<dbReference type="Proteomes" id="UP000199169">
    <property type="component" value="Unassembled WGS sequence"/>
</dbReference>
<accession>A0A1A8XI97</accession>
<feature type="transmembrane region" description="Helical" evidence="1">
    <location>
        <begin position="71"/>
        <end position="91"/>
    </location>
</feature>
<evidence type="ECO:0000313" key="4">
    <source>
        <dbReference type="Proteomes" id="UP000199169"/>
    </source>
</evidence>
<keyword evidence="1" id="KW-1133">Transmembrane helix</keyword>
<dbReference type="AlphaFoldDB" id="A0A1A8XI97"/>
<keyword evidence="1" id="KW-0812">Transmembrane</keyword>
<dbReference type="RefSeq" id="WP_186406010.1">
    <property type="nucleotide sequence ID" value="NZ_FLQX01000043.1"/>
</dbReference>
<protein>
    <submittedName>
        <fullName evidence="3">Uncharacterized protein</fullName>
    </submittedName>
</protein>
<keyword evidence="4" id="KW-1185">Reference proteome</keyword>
<proteinExistence type="predicted"/>
<feature type="chain" id="PRO_5008381510" evidence="2">
    <location>
        <begin position="18"/>
        <end position="183"/>
    </location>
</feature>
<evidence type="ECO:0000313" key="3">
    <source>
        <dbReference type="EMBL" id="SBT04416.1"/>
    </source>
</evidence>
<dbReference type="EMBL" id="FLQX01000043">
    <property type="protein sequence ID" value="SBT04416.1"/>
    <property type="molecule type" value="Genomic_DNA"/>
</dbReference>
<keyword evidence="1" id="KW-0472">Membrane</keyword>
<evidence type="ECO:0000256" key="2">
    <source>
        <dbReference type="SAM" id="SignalP"/>
    </source>
</evidence>
<reference evidence="4" key="1">
    <citation type="submission" date="2016-06" db="EMBL/GenBank/DDBJ databases">
        <authorList>
            <person name="McIlroy S.J."/>
            <person name="Karst S.M."/>
            <person name="Albertsen M."/>
        </authorList>
    </citation>
    <scope>NUCLEOTIDE SEQUENCE [LARGE SCALE GENOMIC DNA]</scope>
</reference>
<gene>
    <name evidence="3" type="ORF">ACCAA_1370002</name>
</gene>
<name>A0A1A8XI97_9PROT</name>
<organism evidence="3 4">
    <name type="scientific">Candidatus Accumulibacter aalborgensis</name>
    <dbReference type="NCBI Taxonomy" id="1860102"/>
    <lineage>
        <taxon>Bacteria</taxon>
        <taxon>Pseudomonadati</taxon>
        <taxon>Pseudomonadota</taxon>
        <taxon>Betaproteobacteria</taxon>
        <taxon>Candidatus Accumulibacter</taxon>
    </lineage>
</organism>
<feature type="signal peptide" evidence="2">
    <location>
        <begin position="1"/>
        <end position="17"/>
    </location>
</feature>